<dbReference type="EMBL" id="MJMX01000011">
    <property type="protein sequence ID" value="OLR48535.1"/>
    <property type="molecule type" value="Genomic_DNA"/>
</dbReference>
<dbReference type="NCBIfam" id="TIGR02480">
    <property type="entry name" value="fliN"/>
    <property type="match status" value="1"/>
</dbReference>
<dbReference type="InterPro" id="IPR001543">
    <property type="entry name" value="FliN-like_C"/>
</dbReference>
<keyword evidence="10" id="KW-0966">Cell projection</keyword>
<dbReference type="Gene3D" id="2.30.330.10">
    <property type="entry name" value="SpoA-like"/>
    <property type="match status" value="1"/>
</dbReference>
<gene>
    <name evidence="10" type="ORF">BIZ48_01470</name>
</gene>
<comment type="similarity">
    <text evidence="2">Belongs to the FliN/MopA/SpaO family.</text>
</comment>
<dbReference type="SUPFAM" id="SSF101801">
    <property type="entry name" value="Surface presentation of antigens (SPOA)"/>
    <property type="match status" value="1"/>
</dbReference>
<keyword evidence="4" id="KW-1003">Cell membrane</keyword>
<dbReference type="GO" id="GO:0071973">
    <property type="term" value="P:bacterial-type flagellum-dependent cell motility"/>
    <property type="evidence" value="ECO:0007669"/>
    <property type="project" value="InterPro"/>
</dbReference>
<dbReference type="Proteomes" id="UP000186621">
    <property type="component" value="Unassembled WGS sequence"/>
</dbReference>
<dbReference type="PRINTS" id="PR00956">
    <property type="entry name" value="FLGMOTORFLIN"/>
</dbReference>
<evidence type="ECO:0000256" key="7">
    <source>
        <dbReference type="ARBA" id="ARBA00023136"/>
    </source>
</evidence>
<accession>A0A1Q9JBI8</accession>
<keyword evidence="7" id="KW-0472">Membrane</keyword>
<dbReference type="InterPro" id="IPR051469">
    <property type="entry name" value="FliN/MopA/SpaO"/>
</dbReference>
<dbReference type="GO" id="GO:0006935">
    <property type="term" value="P:chemotaxis"/>
    <property type="evidence" value="ECO:0007669"/>
    <property type="project" value="UniProtKB-KW"/>
</dbReference>
<dbReference type="AlphaFoldDB" id="A0A1Q9JBI8"/>
<dbReference type="PANTHER" id="PTHR43484">
    <property type="match status" value="1"/>
</dbReference>
<reference evidence="10 11" key="1">
    <citation type="submission" date="2016-09" db="EMBL/GenBank/DDBJ databases">
        <authorList>
            <person name="Capua I."/>
            <person name="De Benedictis P."/>
            <person name="Joannis T."/>
            <person name="Lombin L.H."/>
            <person name="Cattoli G."/>
        </authorList>
    </citation>
    <scope>NUCLEOTIDE SEQUENCE [LARGE SCALE GENOMIC DNA]</scope>
    <source>
        <strain evidence="10 11">132A</strain>
    </source>
</reference>
<dbReference type="RefSeq" id="WP_075650781.1">
    <property type="nucleotide sequence ID" value="NZ_MJGG01000011.1"/>
</dbReference>
<keyword evidence="10" id="KW-0969">Cilium</keyword>
<evidence type="ECO:0000256" key="1">
    <source>
        <dbReference type="ARBA" id="ARBA00004413"/>
    </source>
</evidence>
<proteinExistence type="inferred from homology"/>
<comment type="function">
    <text evidence="8">FliM is one of three proteins (FliG, FliN, FliM) that forms the rotor-mounted switch complex (C ring), located at the base of the basal body. This complex interacts with the CheY and CheZ chemotaxis proteins, in addition to contacting components of the motor that determine the direction of flagellar rotation.</text>
</comment>
<protein>
    <recommendedName>
        <fullName evidence="3">Flagellar motor switch protein FliN</fullName>
    </recommendedName>
</protein>
<dbReference type="GO" id="GO:0003774">
    <property type="term" value="F:cytoskeletal motor activity"/>
    <property type="evidence" value="ECO:0007669"/>
    <property type="project" value="InterPro"/>
</dbReference>
<evidence type="ECO:0000256" key="4">
    <source>
        <dbReference type="ARBA" id="ARBA00022475"/>
    </source>
</evidence>
<dbReference type="Pfam" id="PF01052">
    <property type="entry name" value="FliMN_C"/>
    <property type="match status" value="1"/>
</dbReference>
<name>A0A1Q9JBI8_HELPX</name>
<dbReference type="GO" id="GO:0005886">
    <property type="term" value="C:plasma membrane"/>
    <property type="evidence" value="ECO:0007669"/>
    <property type="project" value="UniProtKB-SubCell"/>
</dbReference>
<organism evidence="10 11">
    <name type="scientific">Helicobacter pylori</name>
    <name type="common">Campylobacter pylori</name>
    <dbReference type="NCBI Taxonomy" id="210"/>
    <lineage>
        <taxon>Bacteria</taxon>
        <taxon>Pseudomonadati</taxon>
        <taxon>Campylobacterota</taxon>
        <taxon>Epsilonproteobacteria</taxon>
        <taxon>Campylobacterales</taxon>
        <taxon>Helicobacteraceae</taxon>
        <taxon>Helicobacter</taxon>
    </lineage>
</organism>
<evidence type="ECO:0000256" key="6">
    <source>
        <dbReference type="ARBA" id="ARBA00022779"/>
    </source>
</evidence>
<dbReference type="PANTHER" id="PTHR43484:SF1">
    <property type="entry name" value="FLAGELLAR MOTOR SWITCH PROTEIN FLIN"/>
    <property type="match status" value="1"/>
</dbReference>
<dbReference type="NCBIfam" id="NF006272">
    <property type="entry name" value="PRK08432.1"/>
    <property type="match status" value="1"/>
</dbReference>
<evidence type="ECO:0000313" key="11">
    <source>
        <dbReference type="Proteomes" id="UP000186621"/>
    </source>
</evidence>
<evidence type="ECO:0000256" key="5">
    <source>
        <dbReference type="ARBA" id="ARBA00022500"/>
    </source>
</evidence>
<evidence type="ECO:0000256" key="8">
    <source>
        <dbReference type="ARBA" id="ARBA00025044"/>
    </source>
</evidence>
<dbReference type="InterPro" id="IPR028976">
    <property type="entry name" value="CheC-like_sf"/>
</dbReference>
<dbReference type="GO" id="GO:0009425">
    <property type="term" value="C:bacterial-type flagellum basal body"/>
    <property type="evidence" value="ECO:0007669"/>
    <property type="project" value="InterPro"/>
</dbReference>
<evidence type="ECO:0000256" key="3">
    <source>
        <dbReference type="ARBA" id="ARBA00021897"/>
    </source>
</evidence>
<evidence type="ECO:0000259" key="9">
    <source>
        <dbReference type="Pfam" id="PF01052"/>
    </source>
</evidence>
<dbReference type="InterPro" id="IPR001172">
    <property type="entry name" value="FliN_T3SS_HrcQb"/>
</dbReference>
<evidence type="ECO:0000313" key="10">
    <source>
        <dbReference type="EMBL" id="OLR48535.1"/>
    </source>
</evidence>
<keyword evidence="6" id="KW-0283">Flagellar rotation</keyword>
<feature type="domain" description="Flagellar motor switch protein FliN-like C-terminal" evidence="9">
    <location>
        <begin position="210"/>
        <end position="278"/>
    </location>
</feature>
<comment type="subcellular location">
    <subcellularLocation>
        <location evidence="1">Cell membrane</location>
        <topology evidence="1">Peripheral membrane protein</topology>
        <orientation evidence="1">Cytoplasmic side</orientation>
    </subcellularLocation>
</comment>
<dbReference type="SUPFAM" id="SSF103039">
    <property type="entry name" value="CheC-like"/>
    <property type="match status" value="1"/>
</dbReference>
<dbReference type="InterPro" id="IPR012826">
    <property type="entry name" value="FliN"/>
</dbReference>
<sequence>MQDFIKIFIQEVVSTLEGLVGKAPSVGLEKEVSNSEEAWESLIGTPYARVMLSAIEKEESSIELLAPVVLVTALSDLMLGGEGASKEEMDNDDLDAFKEMASNIFGAIATSLKSQELLPKLNFTTINAEIAKELPKKEDYTKAMVFSFKMEAIKESQIILLTTAAFERQFEKTHKEEKEETIKSATEAAEEVKTHDASLENIEIRNISMLLDVKLNVKVRIGQKKMILKDVVSMDIGSVVELDQLVNDPLEILVDDKVIAKGEVVIVDGNFGIQITDIGTKKERLEQLKH</sequence>
<dbReference type="Gene3D" id="3.40.1550.10">
    <property type="entry name" value="CheC-like"/>
    <property type="match status" value="1"/>
</dbReference>
<comment type="caution">
    <text evidence="10">The sequence shown here is derived from an EMBL/GenBank/DDBJ whole genome shotgun (WGS) entry which is preliminary data.</text>
</comment>
<dbReference type="InterPro" id="IPR036429">
    <property type="entry name" value="SpoA-like_sf"/>
</dbReference>
<evidence type="ECO:0000256" key="2">
    <source>
        <dbReference type="ARBA" id="ARBA00009226"/>
    </source>
</evidence>
<keyword evidence="10" id="KW-0282">Flagellum</keyword>
<keyword evidence="5" id="KW-0145">Chemotaxis</keyword>